<evidence type="ECO:0000313" key="1">
    <source>
        <dbReference type="EMBL" id="MBF2714021.1"/>
    </source>
</evidence>
<dbReference type="Gene3D" id="3.10.290.10">
    <property type="entry name" value="RNA-binding S4 domain"/>
    <property type="match status" value="1"/>
</dbReference>
<dbReference type="Proteomes" id="UP000655037">
    <property type="component" value="Unassembled WGS sequence"/>
</dbReference>
<organism evidence="1 2">
    <name type="scientific">Agrobacterium vitis</name>
    <name type="common">Rhizobium vitis</name>
    <dbReference type="NCBI Taxonomy" id="373"/>
    <lineage>
        <taxon>Bacteria</taxon>
        <taxon>Pseudomonadati</taxon>
        <taxon>Pseudomonadota</taxon>
        <taxon>Alphaproteobacteria</taxon>
        <taxon>Hyphomicrobiales</taxon>
        <taxon>Rhizobiaceae</taxon>
        <taxon>Rhizobium/Agrobacterium group</taxon>
        <taxon>Agrobacterium</taxon>
    </lineage>
</organism>
<dbReference type="InterPro" id="IPR009412">
    <property type="entry name" value="DUF1062"/>
</dbReference>
<name>A0AAE2R954_AGRVI</name>
<protein>
    <submittedName>
        <fullName evidence="1">DUF1062 domain-containing protein</fullName>
    </submittedName>
</protein>
<comment type="caution">
    <text evidence="1">The sequence shown here is derived from an EMBL/GenBank/DDBJ whole genome shotgun (WGS) entry which is preliminary data.</text>
</comment>
<reference evidence="1" key="1">
    <citation type="submission" date="2020-11" db="EMBL/GenBank/DDBJ databases">
        <title>Agrobacterium vitis strain K377 genome.</title>
        <authorList>
            <person name="Xi H."/>
        </authorList>
    </citation>
    <scope>NUCLEOTIDE SEQUENCE</scope>
    <source>
        <strain evidence="1">K377</strain>
    </source>
</reference>
<dbReference type="GO" id="GO:0003723">
    <property type="term" value="F:RNA binding"/>
    <property type="evidence" value="ECO:0007669"/>
    <property type="project" value="InterPro"/>
</dbReference>
<dbReference type="RefSeq" id="WP_194416190.1">
    <property type="nucleotide sequence ID" value="NZ_JACXXJ020000003.1"/>
</dbReference>
<dbReference type="PIRSF" id="PIRSF021719">
    <property type="entry name" value="DUF1062"/>
    <property type="match status" value="1"/>
</dbReference>
<dbReference type="AlphaFoldDB" id="A0AAE2R954"/>
<gene>
    <name evidence="1" type="ORF">IEI95_007055</name>
</gene>
<dbReference type="InterPro" id="IPR036986">
    <property type="entry name" value="S4_RNA-bd_sf"/>
</dbReference>
<sequence>MCNTLRVRWTPIPQTAPQPWIACSGCGGLRAFQSSGKIRLNANGRKLDAWLIYKCLICEKTWNRPIFERQNVRDINPVVLEALQSNDPQWIRTEAFNLEALRRKSQRVDEFSQVDIEKAILHEADNWTKLEIELEVPFPTNTRLDRLLASELRVSRSRLQTFHDSGMLQTNSDRADVLRRRIKTGTQVTIDLSTEAERVQLWRPLATG</sequence>
<proteinExistence type="predicted"/>
<dbReference type="EMBL" id="JACXXJ020000003">
    <property type="protein sequence ID" value="MBF2714021.1"/>
    <property type="molecule type" value="Genomic_DNA"/>
</dbReference>
<accession>A0AAE2R954</accession>
<dbReference type="Pfam" id="PF06353">
    <property type="entry name" value="DUF1062"/>
    <property type="match status" value="1"/>
</dbReference>
<evidence type="ECO:0000313" key="2">
    <source>
        <dbReference type="Proteomes" id="UP000655037"/>
    </source>
</evidence>